<evidence type="ECO:0000256" key="2">
    <source>
        <dbReference type="ARBA" id="ARBA00022748"/>
    </source>
</evidence>
<keyword evidence="3" id="KW-0812">Transmembrane</keyword>
<sequence>MIVEIAHFLSVTSAIVLSLILIFNLFFYFADSHTNQIILSNKLFNQACLLIFISFGLYVYLAAIDDFSISYIANHSNSQLPIFYKITSIWSAHEGSMFLWIVFLTIWSVLFVNYLALEHPLKRGTMLMLTLIILGFLLFLLITSNPFERILPFAALEGADINPVLQDPALAIHPPMLYLGYVGFVISFSFITAYLFHGDFNYSWEKDIKSWSLIAWIFLTIGITLGSWWAYYELGWGGYWFWDPVENVALMPWLAATAFMHSLFASSKSSVLKTWTLFLGIMIFTLSLFGAFIVRSGIIDSVHSFANDPQRGIYLLGFSGFITLISLAILAYRLPQLQSSKLIVAGSKESFLSMNNILMLTAIFSIFLGVTYPLILESLNGNKVSIGPPYYNTIFSPLILITSIFMMGSIDALWQRGMQLRKLCIAVAPTLLLSILGVYAIWHFTKIFSLIAYVGIFSGLLIIMSYALKLFSSLYTKAYFNKGSLLAHIGLGLLFFSVSMNSILSYQKNISLFVGEEQFVNASLSKFQFLDLKKTKASNHDVVAAKILVLHDNQSIYLNPEKRKYFARGQITSETAIHTSFLRDTYLTIGDQLDNGSWTFSLQINYFVKWIWFSSTLMVAGIAMTIFKKKIL</sequence>
<dbReference type="EMBL" id="LICS01000019">
    <property type="protein sequence ID" value="KRO95708.1"/>
    <property type="molecule type" value="Genomic_DNA"/>
</dbReference>
<feature type="transmembrane region" description="Helical" evidence="3">
    <location>
        <begin position="97"/>
        <end position="117"/>
    </location>
</feature>
<feature type="transmembrane region" description="Helical" evidence="3">
    <location>
        <begin position="250"/>
        <end position="267"/>
    </location>
</feature>
<feature type="transmembrane region" description="Helical" evidence="3">
    <location>
        <begin position="274"/>
        <end position="293"/>
    </location>
</feature>
<dbReference type="Pfam" id="PF01578">
    <property type="entry name" value="Cytochrom_C_asm"/>
    <property type="match status" value="1"/>
</dbReference>
<feature type="domain" description="Cytochrome c-type biogenesis protein CcmF C-terminal" evidence="5">
    <location>
        <begin position="321"/>
        <end position="627"/>
    </location>
</feature>
<dbReference type="Proteomes" id="UP000051027">
    <property type="component" value="Unassembled WGS sequence"/>
</dbReference>
<keyword evidence="3" id="KW-0472">Membrane</keyword>
<dbReference type="GO" id="GO:0020037">
    <property type="term" value="F:heme binding"/>
    <property type="evidence" value="ECO:0007669"/>
    <property type="project" value="InterPro"/>
</dbReference>
<dbReference type="STRING" id="1655612.ABS10_06455"/>
<comment type="similarity">
    <text evidence="1">Belongs to the CcmF/CycK/Ccl1/NrfE/CcsA family.</text>
</comment>
<dbReference type="AlphaFoldDB" id="A0A0R2U857"/>
<evidence type="ECO:0000256" key="3">
    <source>
        <dbReference type="SAM" id="Phobius"/>
    </source>
</evidence>
<feature type="transmembrane region" description="Helical" evidence="3">
    <location>
        <begin position="313"/>
        <end position="334"/>
    </location>
</feature>
<feature type="transmembrane region" description="Helical" evidence="3">
    <location>
        <begin position="176"/>
        <end position="196"/>
    </location>
</feature>
<organism evidence="6 7">
    <name type="scientific">SAR86 cluster bacterium BACL1 MAG-120820-bin45</name>
    <dbReference type="NCBI Taxonomy" id="1655612"/>
    <lineage>
        <taxon>Bacteria</taxon>
        <taxon>Pseudomonadati</taxon>
        <taxon>Pseudomonadota</taxon>
        <taxon>Gammaproteobacteria</taxon>
        <taxon>SAR86 cluster</taxon>
    </lineage>
</organism>
<feature type="transmembrane region" description="Helical" evidence="3">
    <location>
        <begin position="6"/>
        <end position="31"/>
    </location>
</feature>
<comment type="caution">
    <text evidence="6">The sequence shown here is derived from an EMBL/GenBank/DDBJ whole genome shotgun (WGS) entry which is preliminary data.</text>
</comment>
<protein>
    <submittedName>
        <fullName evidence="6">Cytochrome C biogenesis protein CcmF</fullName>
    </submittedName>
</protein>
<proteinExistence type="inferred from homology"/>
<dbReference type="InterPro" id="IPR003567">
    <property type="entry name" value="Cyt_c_biogenesis"/>
</dbReference>
<dbReference type="GO" id="GO:0017004">
    <property type="term" value="P:cytochrome complex assembly"/>
    <property type="evidence" value="ECO:0007669"/>
    <property type="project" value="UniProtKB-KW"/>
</dbReference>
<keyword evidence="3" id="KW-1133">Transmembrane helix</keyword>
<evidence type="ECO:0000259" key="5">
    <source>
        <dbReference type="Pfam" id="PF16327"/>
    </source>
</evidence>
<feature type="transmembrane region" description="Helical" evidence="3">
    <location>
        <begin position="124"/>
        <end position="142"/>
    </location>
</feature>
<dbReference type="PANTHER" id="PTHR43653">
    <property type="entry name" value="CYTOCHROME C ASSEMBLY PROTEIN-RELATED"/>
    <property type="match status" value="1"/>
</dbReference>
<dbReference type="PRINTS" id="PR01410">
    <property type="entry name" value="CCBIOGENESIS"/>
</dbReference>
<dbReference type="InterPro" id="IPR032523">
    <property type="entry name" value="CcmF_C"/>
</dbReference>
<evidence type="ECO:0000256" key="1">
    <source>
        <dbReference type="ARBA" id="ARBA00009186"/>
    </source>
</evidence>
<feature type="transmembrane region" description="Helical" evidence="3">
    <location>
        <begin position="395"/>
        <end position="414"/>
    </location>
</feature>
<evidence type="ECO:0000313" key="6">
    <source>
        <dbReference type="EMBL" id="KRO95708.1"/>
    </source>
</evidence>
<dbReference type="PANTHER" id="PTHR43653:SF4">
    <property type="entry name" value="CYTOCHROME C BIOGENESIS CCMF N-TERMINAL-LIKE MITOCHONDRIAL PROTEIN 1-RELATED"/>
    <property type="match status" value="1"/>
</dbReference>
<feature type="transmembrane region" description="Helical" evidence="3">
    <location>
        <begin position="208"/>
        <end position="230"/>
    </location>
</feature>
<dbReference type="Pfam" id="PF16327">
    <property type="entry name" value="CcmF_C"/>
    <property type="match status" value="1"/>
</dbReference>
<gene>
    <name evidence="6" type="ORF">ABS10_06455</name>
</gene>
<evidence type="ECO:0000313" key="7">
    <source>
        <dbReference type="Proteomes" id="UP000051027"/>
    </source>
</evidence>
<keyword evidence="2" id="KW-0201">Cytochrome c-type biogenesis</keyword>
<dbReference type="InterPro" id="IPR002541">
    <property type="entry name" value="Cyt_c_assembly"/>
</dbReference>
<dbReference type="GO" id="GO:0015232">
    <property type="term" value="F:heme transmembrane transporter activity"/>
    <property type="evidence" value="ECO:0007669"/>
    <property type="project" value="InterPro"/>
</dbReference>
<dbReference type="GO" id="GO:0016020">
    <property type="term" value="C:membrane"/>
    <property type="evidence" value="ECO:0007669"/>
    <property type="project" value="InterPro"/>
</dbReference>
<feature type="transmembrane region" description="Helical" evidence="3">
    <location>
        <begin position="43"/>
        <end position="61"/>
    </location>
</feature>
<feature type="transmembrane region" description="Helical" evidence="3">
    <location>
        <begin position="355"/>
        <end position="375"/>
    </location>
</feature>
<feature type="domain" description="Cytochrome c assembly protein" evidence="4">
    <location>
        <begin position="90"/>
        <end position="296"/>
    </location>
</feature>
<reference evidence="6 7" key="1">
    <citation type="submission" date="2015-10" db="EMBL/GenBank/DDBJ databases">
        <title>Metagenome-Assembled Genomes uncover a global brackish microbiome.</title>
        <authorList>
            <person name="Hugerth L.W."/>
            <person name="Larsson J."/>
            <person name="Alneberg J."/>
            <person name="Lindh M.V."/>
            <person name="Legrand C."/>
            <person name="Pinhassi J."/>
            <person name="Andersson A.F."/>
        </authorList>
    </citation>
    <scope>NUCLEOTIDE SEQUENCE [LARGE SCALE GENOMIC DNA]</scope>
    <source>
        <strain evidence="6">BACL1 MAG-120820-bin45</strain>
    </source>
</reference>
<accession>A0A0R2U857</accession>
<feature type="transmembrane region" description="Helical" evidence="3">
    <location>
        <begin position="450"/>
        <end position="471"/>
    </location>
</feature>
<feature type="transmembrane region" description="Helical" evidence="3">
    <location>
        <begin position="483"/>
        <end position="504"/>
    </location>
</feature>
<feature type="transmembrane region" description="Helical" evidence="3">
    <location>
        <begin position="423"/>
        <end position="444"/>
    </location>
</feature>
<evidence type="ECO:0000259" key="4">
    <source>
        <dbReference type="Pfam" id="PF01578"/>
    </source>
</evidence>
<feature type="transmembrane region" description="Helical" evidence="3">
    <location>
        <begin position="610"/>
        <end position="627"/>
    </location>
</feature>
<name>A0A0R2U857_9GAMM</name>